<evidence type="ECO:0000259" key="1">
    <source>
        <dbReference type="Pfam" id="PF13614"/>
    </source>
</evidence>
<accession>A0A1H9YYV9</accession>
<sequence>MGTVGRVGRARAPHRLTSTTRAATVVTLPCMRLAVCSSKGGVGKTATAANLCVALARRGRVLAVDTDPQDSLGRAFGVVAKGRDDSLAALLEDPVTEARAAIRHDVVPGLDLLPAHPALEAVSVQLAGTGGLVTSIRRGLRPLLAEYDHIVLDTRGDLGGLTLAAVCAADTVLTVFTSDPGSALGVVRVAAFLEQHRTYENTSAVLVGVACVDWDKDGRAAKEVFGALAGTGLPLLETRVPTSRRVPTSALAKRPVVLSAPSSPVARAYLALADEVLASAERLHT</sequence>
<dbReference type="PANTHER" id="PTHR13696">
    <property type="entry name" value="P-LOOP CONTAINING NUCLEOSIDE TRIPHOSPHATE HYDROLASE"/>
    <property type="match status" value="1"/>
</dbReference>
<evidence type="ECO:0000313" key="2">
    <source>
        <dbReference type="EMBL" id="SES73774.1"/>
    </source>
</evidence>
<dbReference type="InterPro" id="IPR025669">
    <property type="entry name" value="AAA_dom"/>
</dbReference>
<keyword evidence="3" id="KW-1185">Reference proteome</keyword>
<reference evidence="3" key="1">
    <citation type="submission" date="2016-10" db="EMBL/GenBank/DDBJ databases">
        <authorList>
            <person name="Varghese N."/>
            <person name="Submissions S."/>
        </authorList>
    </citation>
    <scope>NUCLEOTIDE SEQUENCE [LARGE SCALE GENOMIC DNA]</scope>
    <source>
        <strain evidence="3">DSM 44209</strain>
    </source>
</reference>
<dbReference type="Proteomes" id="UP000198507">
    <property type="component" value="Unassembled WGS sequence"/>
</dbReference>
<protein>
    <submittedName>
        <fullName evidence="2">Chromosome partitioning protein</fullName>
    </submittedName>
</protein>
<dbReference type="CDD" id="cd02042">
    <property type="entry name" value="ParAB_family"/>
    <property type="match status" value="1"/>
</dbReference>
<gene>
    <name evidence="2" type="ORF">SAMN04488546_0323</name>
</gene>
<proteinExistence type="predicted"/>
<dbReference type="EMBL" id="FOIE01000001">
    <property type="protein sequence ID" value="SES73774.1"/>
    <property type="molecule type" value="Genomic_DNA"/>
</dbReference>
<dbReference type="SUPFAM" id="SSF52540">
    <property type="entry name" value="P-loop containing nucleoside triphosphate hydrolases"/>
    <property type="match status" value="1"/>
</dbReference>
<dbReference type="Gene3D" id="3.40.50.300">
    <property type="entry name" value="P-loop containing nucleotide triphosphate hydrolases"/>
    <property type="match status" value="1"/>
</dbReference>
<evidence type="ECO:0000313" key="3">
    <source>
        <dbReference type="Proteomes" id="UP000198507"/>
    </source>
</evidence>
<dbReference type="PANTHER" id="PTHR13696:SF52">
    <property type="entry name" value="PARA FAMILY PROTEIN CT_582"/>
    <property type="match status" value="1"/>
</dbReference>
<dbReference type="Pfam" id="PF13614">
    <property type="entry name" value="AAA_31"/>
    <property type="match status" value="1"/>
</dbReference>
<name>A0A1H9YYV9_9ACTN</name>
<feature type="domain" description="AAA" evidence="1">
    <location>
        <begin position="33"/>
        <end position="201"/>
    </location>
</feature>
<organism evidence="2 3">
    <name type="scientific">Geodermatophilus poikilotrophus</name>
    <dbReference type="NCBI Taxonomy" id="1333667"/>
    <lineage>
        <taxon>Bacteria</taxon>
        <taxon>Bacillati</taxon>
        <taxon>Actinomycetota</taxon>
        <taxon>Actinomycetes</taxon>
        <taxon>Geodermatophilales</taxon>
        <taxon>Geodermatophilaceae</taxon>
        <taxon>Geodermatophilus</taxon>
    </lineage>
</organism>
<dbReference type="AlphaFoldDB" id="A0A1H9YYV9"/>
<dbReference type="InterPro" id="IPR050678">
    <property type="entry name" value="DNA_Partitioning_ATPase"/>
</dbReference>
<dbReference type="InterPro" id="IPR027417">
    <property type="entry name" value="P-loop_NTPase"/>
</dbReference>